<evidence type="ECO:0008006" key="4">
    <source>
        <dbReference type="Google" id="ProtNLM"/>
    </source>
</evidence>
<keyword evidence="3" id="KW-1185">Reference proteome</keyword>
<dbReference type="Gene3D" id="3.30.50.20">
    <property type="entry name" value="prophage-derive protein ybcO"/>
    <property type="match status" value="1"/>
</dbReference>
<feature type="compositionally biased region" description="Basic residues" evidence="1">
    <location>
        <begin position="1"/>
        <end position="16"/>
    </location>
</feature>
<gene>
    <name evidence="2" type="ORF">LMG28688_01599</name>
</gene>
<evidence type="ECO:0000256" key="1">
    <source>
        <dbReference type="SAM" id="MobiDB-lite"/>
    </source>
</evidence>
<evidence type="ECO:0000313" key="3">
    <source>
        <dbReference type="Proteomes" id="UP000494119"/>
    </source>
</evidence>
<reference evidence="2 3" key="1">
    <citation type="submission" date="2020-04" db="EMBL/GenBank/DDBJ databases">
        <authorList>
            <person name="De Canck E."/>
        </authorList>
    </citation>
    <scope>NUCLEOTIDE SEQUENCE [LARGE SCALE GENOMIC DNA]</scope>
    <source>
        <strain evidence="2 3">LMG 28688</strain>
    </source>
</reference>
<organism evidence="2 3">
    <name type="scientific">Paraburkholderia caffeinitolerans</name>
    <dbReference type="NCBI Taxonomy" id="1723730"/>
    <lineage>
        <taxon>Bacteria</taxon>
        <taxon>Pseudomonadati</taxon>
        <taxon>Pseudomonadota</taxon>
        <taxon>Betaproteobacteria</taxon>
        <taxon>Burkholderiales</taxon>
        <taxon>Burkholderiaceae</taxon>
        <taxon>Paraburkholderia</taxon>
    </lineage>
</organism>
<dbReference type="AlphaFoldDB" id="A0A6J5FMQ0"/>
<proteinExistence type="predicted"/>
<evidence type="ECO:0000313" key="2">
    <source>
        <dbReference type="EMBL" id="CAB3783198.1"/>
    </source>
</evidence>
<feature type="region of interest" description="Disordered" evidence="1">
    <location>
        <begin position="1"/>
        <end position="25"/>
    </location>
</feature>
<sequence>MKRGAPMKRTGFKRKSGSPFSSLANRGTALRRAAMKRRMHKPTVEEGALYLAACRGEPCYLLIPGVCRLDPHDKTVVPCHSNLLEHGGGMGLKAHHQFTFPGCDVCHFWLDQSRIPTKQQRRAATHAALARWRPVRARKMAAVEGAQ</sequence>
<name>A0A6J5FMQ0_9BURK</name>
<protein>
    <recommendedName>
        <fullName evidence="4">DUF1364 family protein</fullName>
    </recommendedName>
</protein>
<accession>A0A6J5FMQ0</accession>
<dbReference type="Proteomes" id="UP000494119">
    <property type="component" value="Unassembled WGS sequence"/>
</dbReference>
<dbReference type="EMBL" id="CADIKL010000006">
    <property type="protein sequence ID" value="CAB3783198.1"/>
    <property type="molecule type" value="Genomic_DNA"/>
</dbReference>